<dbReference type="GO" id="GO:0000045">
    <property type="term" value="P:autophagosome assembly"/>
    <property type="evidence" value="ECO:0007669"/>
    <property type="project" value="TreeGrafter"/>
</dbReference>
<comment type="subcellular location">
    <subcellularLocation>
        <location evidence="1">Cytoplasm</location>
    </subcellularLocation>
</comment>
<dbReference type="InterPro" id="IPR046792">
    <property type="entry name" value="Peptidase_C54_cat"/>
</dbReference>
<comment type="caution">
    <text evidence="14">The sequence shown here is derived from an EMBL/GenBank/DDBJ whole genome shotgun (WGS) entry which is preliminary data.</text>
</comment>
<dbReference type="PANTHER" id="PTHR22624:SF49">
    <property type="entry name" value="CYSTEINE PROTEASE"/>
    <property type="match status" value="1"/>
</dbReference>
<feature type="compositionally biased region" description="Acidic residues" evidence="12">
    <location>
        <begin position="1753"/>
        <end position="1770"/>
    </location>
</feature>
<evidence type="ECO:0000256" key="9">
    <source>
        <dbReference type="ARBA" id="ARBA00023006"/>
    </source>
</evidence>
<dbReference type="Pfam" id="PF03416">
    <property type="entry name" value="Peptidase_C54"/>
    <property type="match status" value="1"/>
</dbReference>
<keyword evidence="6" id="KW-0378">Hydrolase</keyword>
<dbReference type="InterPro" id="IPR038765">
    <property type="entry name" value="Papain-like_cys_pep_sf"/>
</dbReference>
<feature type="region of interest" description="Disordered" evidence="12">
    <location>
        <begin position="283"/>
        <end position="334"/>
    </location>
</feature>
<feature type="region of interest" description="Disordered" evidence="12">
    <location>
        <begin position="1701"/>
        <end position="1727"/>
    </location>
</feature>
<evidence type="ECO:0000256" key="6">
    <source>
        <dbReference type="ARBA" id="ARBA00022801"/>
    </source>
</evidence>
<feature type="compositionally biased region" description="Basic residues" evidence="12">
    <location>
        <begin position="546"/>
        <end position="556"/>
    </location>
</feature>
<dbReference type="InterPro" id="IPR005078">
    <property type="entry name" value="Peptidase_C54"/>
</dbReference>
<dbReference type="GO" id="GO:0004197">
    <property type="term" value="F:cysteine-type endopeptidase activity"/>
    <property type="evidence" value="ECO:0007669"/>
    <property type="project" value="TreeGrafter"/>
</dbReference>
<keyword evidence="4" id="KW-0963">Cytoplasm</keyword>
<feature type="compositionally biased region" description="Low complexity" evidence="12">
    <location>
        <begin position="57"/>
        <end position="67"/>
    </location>
</feature>
<feature type="region of interest" description="Disordered" evidence="12">
    <location>
        <begin position="541"/>
        <end position="560"/>
    </location>
</feature>
<reference evidence="14 15" key="1">
    <citation type="journal article" date="2018" name="MBio">
        <title>Comparative Genomics Reveals the Core Gene Toolbox for the Fungus-Insect Symbiosis.</title>
        <authorList>
            <person name="Wang Y."/>
            <person name="Stata M."/>
            <person name="Wang W."/>
            <person name="Stajich J.E."/>
            <person name="White M.M."/>
            <person name="Moncalvo J.M."/>
        </authorList>
    </citation>
    <scope>NUCLEOTIDE SEQUENCE [LARGE SCALE GENOMIC DNA]</scope>
    <source>
        <strain evidence="14 15">AUS-77-4</strain>
    </source>
</reference>
<feature type="compositionally biased region" description="Basic and acidic residues" evidence="12">
    <location>
        <begin position="1178"/>
        <end position="1188"/>
    </location>
</feature>
<evidence type="ECO:0000256" key="4">
    <source>
        <dbReference type="ARBA" id="ARBA00022490"/>
    </source>
</evidence>
<dbReference type="GO" id="GO:0000423">
    <property type="term" value="P:mitophagy"/>
    <property type="evidence" value="ECO:0007669"/>
    <property type="project" value="TreeGrafter"/>
</dbReference>
<feature type="compositionally biased region" description="Basic residues" evidence="12">
    <location>
        <begin position="1545"/>
        <end position="1561"/>
    </location>
</feature>
<keyword evidence="8" id="KW-0653">Protein transport</keyword>
<name>A0A2T9YY01_9FUNG</name>
<feature type="region of interest" description="Disordered" evidence="12">
    <location>
        <begin position="1741"/>
        <end position="1775"/>
    </location>
</feature>
<dbReference type="Proteomes" id="UP000245699">
    <property type="component" value="Unassembled WGS sequence"/>
</dbReference>
<evidence type="ECO:0000256" key="7">
    <source>
        <dbReference type="ARBA" id="ARBA00022807"/>
    </source>
</evidence>
<dbReference type="OrthoDB" id="2960936at2759"/>
<feature type="compositionally biased region" description="Basic and acidic residues" evidence="12">
    <location>
        <begin position="489"/>
        <end position="510"/>
    </location>
</feature>
<evidence type="ECO:0000313" key="15">
    <source>
        <dbReference type="Proteomes" id="UP000245699"/>
    </source>
</evidence>
<comment type="similarity">
    <text evidence="2">Belongs to the peptidase C54 family.</text>
</comment>
<feature type="compositionally biased region" description="Polar residues" evidence="12">
    <location>
        <begin position="1"/>
        <end position="29"/>
    </location>
</feature>
<evidence type="ECO:0000256" key="8">
    <source>
        <dbReference type="ARBA" id="ARBA00022927"/>
    </source>
</evidence>
<proteinExistence type="inferred from homology"/>
<dbReference type="GO" id="GO:0034727">
    <property type="term" value="P:piecemeal microautophagy of the nucleus"/>
    <property type="evidence" value="ECO:0007669"/>
    <property type="project" value="TreeGrafter"/>
</dbReference>
<dbReference type="GO" id="GO:0015031">
    <property type="term" value="P:protein transport"/>
    <property type="evidence" value="ECO:0007669"/>
    <property type="project" value="UniProtKB-KW"/>
</dbReference>
<keyword evidence="3" id="KW-0813">Transport</keyword>
<evidence type="ECO:0000256" key="10">
    <source>
        <dbReference type="ARBA" id="ARBA00029362"/>
    </source>
</evidence>
<evidence type="ECO:0000259" key="13">
    <source>
        <dbReference type="Pfam" id="PF03416"/>
    </source>
</evidence>
<feature type="compositionally biased region" description="Polar residues" evidence="12">
    <location>
        <begin position="37"/>
        <end position="46"/>
    </location>
</feature>
<dbReference type="GO" id="GO:0035973">
    <property type="term" value="P:aggrephagy"/>
    <property type="evidence" value="ECO:0007669"/>
    <property type="project" value="TreeGrafter"/>
</dbReference>
<dbReference type="PANTHER" id="PTHR22624">
    <property type="entry name" value="CYSTEINE PROTEASE ATG4"/>
    <property type="match status" value="1"/>
</dbReference>
<dbReference type="EMBL" id="MBFT01000115">
    <property type="protein sequence ID" value="PVU97220.1"/>
    <property type="molecule type" value="Genomic_DNA"/>
</dbReference>
<feature type="compositionally biased region" description="Basic and acidic residues" evidence="12">
    <location>
        <begin position="1701"/>
        <end position="1717"/>
    </location>
</feature>
<feature type="compositionally biased region" description="Polar residues" evidence="12">
    <location>
        <begin position="294"/>
        <end position="329"/>
    </location>
</feature>
<evidence type="ECO:0000256" key="2">
    <source>
        <dbReference type="ARBA" id="ARBA00010958"/>
    </source>
</evidence>
<evidence type="ECO:0000256" key="3">
    <source>
        <dbReference type="ARBA" id="ARBA00022448"/>
    </source>
</evidence>
<comment type="catalytic activity">
    <reaction evidence="10">
        <text>[protein]-C-terminal L-amino acid-glycyl-phosphatidylethanolamide + H2O = [protein]-C-terminal L-amino acid-glycine + a 1,2-diacyl-sn-glycero-3-phosphoethanolamine</text>
        <dbReference type="Rhea" id="RHEA:67548"/>
        <dbReference type="Rhea" id="RHEA-COMP:17323"/>
        <dbReference type="Rhea" id="RHEA-COMP:17324"/>
        <dbReference type="ChEBI" id="CHEBI:15377"/>
        <dbReference type="ChEBI" id="CHEBI:64612"/>
        <dbReference type="ChEBI" id="CHEBI:172940"/>
        <dbReference type="ChEBI" id="CHEBI:172941"/>
    </reaction>
    <physiologicalReaction direction="left-to-right" evidence="10">
        <dbReference type="Rhea" id="RHEA:67549"/>
    </physiologicalReaction>
</comment>
<dbReference type="STRING" id="61424.A0A2T9YY01"/>
<feature type="region of interest" description="Disordered" evidence="12">
    <location>
        <begin position="1"/>
        <end position="75"/>
    </location>
</feature>
<gene>
    <name evidence="14" type="ORF">BB559_002115</name>
</gene>
<organism evidence="14 15">
    <name type="scientific">Furculomyces boomerangus</name>
    <dbReference type="NCBI Taxonomy" id="61424"/>
    <lineage>
        <taxon>Eukaryota</taxon>
        <taxon>Fungi</taxon>
        <taxon>Fungi incertae sedis</taxon>
        <taxon>Zoopagomycota</taxon>
        <taxon>Kickxellomycotina</taxon>
        <taxon>Harpellomycetes</taxon>
        <taxon>Harpellales</taxon>
        <taxon>Harpellaceae</taxon>
        <taxon>Furculomyces</taxon>
    </lineage>
</organism>
<evidence type="ECO:0000313" key="14">
    <source>
        <dbReference type="EMBL" id="PVU97220.1"/>
    </source>
</evidence>
<sequence length="1888" mass="213974">MIENQQLPPSTPVNNSPTKNSDLISSYSTGYLPHNMESGSGSKQTQLPPPTIKHSKSSNSINNNKIKGGAPDNDDFDFVDSEELDDFYQFQNDSNAQVANYHKLSAEKPTTITTNVWSGKVPQPSKLIKQVGHWIYNFQAVQNYYSKTYKNTQDCVISDYKPKPIWILGICYIFSGEDTIHFPQTLEKYISISIPIKNPQNQKHQKIQESNDFEFSSFSLYKNKTNDKHVSKNTNHKVAHSNDFIILDSHQENLYSKIVGSESSLVDQENAYVQINKDSLINTSKQVDKDKSSQRYTDNISGSPKNNGNNQPRHKTNSSYLTGNNLSPKESTDTSKIFLRKGRISKILGEGYEKWGNEHPNLNYKQNYKFQSTSSNPKKQELSSNVFKRDVRLSKILNTKPRQEKNRHYTVIIPIENNLGSKAKKSIDINALKEPMEFEVVDKKNKKNNKLRNNSIIEYSSTDNKAKDFVFLESLDQKTGVSNHKTRKPSKEIKPSDGKNKPLPKHEEKQSNSNDLNTDKIRGNIQPSTKSKMIPVLLNKEDKKPNKLSHHNNPKTKHIDSAEHIQKNPLKPNTSSNSLKNNIYSNHKKSISALEGFNLLNKYETFYKSELPEICRVVRKEWTIPSFQQLVTTNRIVEWLSINDWKPAQISSHGWVTCYKEPTYNYYDYYLSKVLNDNGESLDNISPIPIPSMAQNHKHDYQQNLDEKYILDSNNANEIEVDKNGFSWKSLFHFMTYISISYETAPNSQKLLEYNYSTKKNIRSVKSVANLALHTLDSKVTISLVCFAYSQPSCWPENLKKQFYKSKTASELIRKELKDTALSFQTFFWPQSISGSFETKIKNAEFQKGKADKNNSSKDVFPNGSYILGKQNTSKNFYPVNVSSSATFLSASIKEGQLQVGSENCLQSPISATSNHSRLFFHGNSNVDDNFVVLGNTGNGDDYLDKDKILGRDSFRTPIERDNLLDLHASGSSLSLSTVSNENNSIHSFEPCNIISNDEIAIKNKYTNCDIDISMVGDSDFEFEILDSIVYDDINEQTKSIDKEQVFLSEVKEYNSSSNLKMYFPENESDHGINRFNVFKSHGKLVKQLGPEYDELLKQYTSVLVGGADSLDGKYSTTRNMKPFDINGTDSILSSNKDFFKPVQVLDRNGKVKQKNLKRELPQLSTRKSITNHVQKNKKIEKVEKKSQSEPSSTNVENTLIKSQPKLGTKKSELANFTERKYQWWLQLTTNQHVLMQALMAIKSRFYFHYRVNFGAIASTRFTSDIGWGCVHRSSQMLLAEAFMRVLPIRHPSTAKGGSASIFPQPVSSVRPVPHLSSLWHQRILEWFADEDKDLEKFKNGFKAQIPSISETEHGLESSSGYYSLHAFARAGLLFNKEIGDWFSPATASQIIMILVKAHGSECPLSVMVCSDQLVYSSEVVKKATAKNNSSNSNMKSTITTNDENNSSDFNKVLPTWNPLLLLVPLRLGIEKINPAYYKKIKRLFTLPSSVGFVGGSPGKSFYFIGEQDGDLLYLDPHYVKDHQPLNKGKNDGSSSTSGNEDKGKKGKNHSKSNKHNKKNKLSIIEENRSEKWVSHVGSSTLEKHLEDSYDLVEDDFPFSSKLTKLKRELNLENKKNRELLETKKINEHKNKSKDEIKDNQEHLLKIERHGSLETGHGDNNFANLGDYNDPSLKSNLIGGSKPGTKKDDYCNVIPKSYSFDDSRKVGSKSNSRDKNHSYSSNLDPKQRLFYVEEEQNDLNHKGLTMNGSDYEEHSDSDDDSDFGMDEGEADSEHHTMQIRAISLEKLDPSMYLGLLFNTEDDWNTFLATECEVNESKDVFDGQKQQSSENLDEIAFSGLNISGDMSIAGGGKAKESQMGRGEGLCCGSNPLFSIVQNDQRQMVKSITF</sequence>
<keyword evidence="7" id="KW-0788">Thiol protease</keyword>
<feature type="region of interest" description="Disordered" evidence="12">
    <location>
        <begin position="1523"/>
        <end position="1564"/>
    </location>
</feature>
<keyword evidence="15" id="KW-1185">Reference proteome</keyword>
<evidence type="ECO:0000256" key="1">
    <source>
        <dbReference type="ARBA" id="ARBA00004496"/>
    </source>
</evidence>
<feature type="compositionally biased region" description="Polar residues" evidence="12">
    <location>
        <begin position="1190"/>
        <end position="1202"/>
    </location>
</feature>
<keyword evidence="9" id="KW-0072">Autophagy</keyword>
<dbReference type="GO" id="GO:0019786">
    <property type="term" value="F:protein-phosphatidylethanolamide deconjugating activity"/>
    <property type="evidence" value="ECO:0007669"/>
    <property type="project" value="InterPro"/>
</dbReference>
<feature type="region of interest" description="Disordered" evidence="12">
    <location>
        <begin position="1170"/>
        <end position="1203"/>
    </location>
</feature>
<dbReference type="GO" id="GO:0005737">
    <property type="term" value="C:cytoplasm"/>
    <property type="evidence" value="ECO:0007669"/>
    <property type="project" value="UniProtKB-SubCell"/>
</dbReference>
<evidence type="ECO:0000256" key="12">
    <source>
        <dbReference type="SAM" id="MobiDB-lite"/>
    </source>
</evidence>
<evidence type="ECO:0000256" key="5">
    <source>
        <dbReference type="ARBA" id="ARBA00022670"/>
    </source>
</evidence>
<dbReference type="GO" id="GO:0016485">
    <property type="term" value="P:protein processing"/>
    <property type="evidence" value="ECO:0007669"/>
    <property type="project" value="TreeGrafter"/>
</dbReference>
<accession>A0A2T9YY01</accession>
<feature type="domain" description="Peptidase C54 catalytic" evidence="13">
    <location>
        <begin position="1240"/>
        <end position="1542"/>
    </location>
</feature>
<feature type="region of interest" description="Disordered" evidence="12">
    <location>
        <begin position="479"/>
        <end position="532"/>
    </location>
</feature>
<evidence type="ECO:0000256" key="11">
    <source>
        <dbReference type="ARBA" id="ARBA00030240"/>
    </source>
</evidence>
<protein>
    <recommendedName>
        <fullName evidence="11">Autophagy-related protein 4</fullName>
    </recommendedName>
</protein>
<dbReference type="SUPFAM" id="SSF54001">
    <property type="entry name" value="Cysteine proteinases"/>
    <property type="match status" value="1"/>
</dbReference>
<keyword evidence="5" id="KW-0645">Protease</keyword>